<dbReference type="OrthoDB" id="9803535at2"/>
<dbReference type="InterPro" id="IPR018736">
    <property type="entry name" value="DUF2279_periplasmic_lipo"/>
</dbReference>
<dbReference type="AlphaFoldDB" id="A0A5C6VAM1"/>
<keyword evidence="1" id="KW-0732">Signal</keyword>
<dbReference type="Pfam" id="PF10043">
    <property type="entry name" value="DUF2279"/>
    <property type="match status" value="1"/>
</dbReference>
<evidence type="ECO:0000256" key="1">
    <source>
        <dbReference type="SAM" id="SignalP"/>
    </source>
</evidence>
<proteinExistence type="predicted"/>
<gene>
    <name evidence="2" type="ORF">FRX97_05060</name>
</gene>
<evidence type="ECO:0000313" key="2">
    <source>
        <dbReference type="EMBL" id="TXC81376.1"/>
    </source>
</evidence>
<feature type="chain" id="PRO_5022791016" evidence="1">
    <location>
        <begin position="27"/>
        <end position="298"/>
    </location>
</feature>
<dbReference type="Proteomes" id="UP000321168">
    <property type="component" value="Unassembled WGS sequence"/>
</dbReference>
<organism evidence="2 3">
    <name type="scientific">Luteibaculum oceani</name>
    <dbReference type="NCBI Taxonomy" id="1294296"/>
    <lineage>
        <taxon>Bacteria</taxon>
        <taxon>Pseudomonadati</taxon>
        <taxon>Bacteroidota</taxon>
        <taxon>Flavobacteriia</taxon>
        <taxon>Flavobacteriales</taxon>
        <taxon>Luteibaculaceae</taxon>
        <taxon>Luteibaculum</taxon>
    </lineage>
</organism>
<dbReference type="RefSeq" id="WP_147014067.1">
    <property type="nucleotide sequence ID" value="NZ_VORB01000004.1"/>
</dbReference>
<evidence type="ECO:0000313" key="3">
    <source>
        <dbReference type="Proteomes" id="UP000321168"/>
    </source>
</evidence>
<sequence length="298" mass="33781">MPVSRKFWINKLITICLLVTASPLNAMEGDSIKRKSFPIIPVEIGLLASSQVGLSIFWYQDGFSHFKFRDDIHQWRGMDKAGHIMSAFQVTRSNIKLCELSGLESSNAKKWALLSTSIFYTGIEVLDGFSSGYGFSLSDFVANGIGIGLAGLPDRMQARFSLRISYRPSPYAQYRPELLGKRGVERFFKDYNGQIYWLSLWKNEKDHWSDVFGLSLGYGVEGLLGGSKNPDKNQDGMLIPEFLRSSKFSLALDVKLTRLLPNNSKAIKWLKLLDFIKIPMPGVFWCTKQRELSFGFPY</sequence>
<keyword evidence="3" id="KW-1185">Reference proteome</keyword>
<comment type="caution">
    <text evidence="2">The sequence shown here is derived from an EMBL/GenBank/DDBJ whole genome shotgun (WGS) entry which is preliminary data.</text>
</comment>
<accession>A0A5C6VAM1</accession>
<name>A0A5C6VAM1_9FLAO</name>
<dbReference type="EMBL" id="VORB01000004">
    <property type="protein sequence ID" value="TXC81376.1"/>
    <property type="molecule type" value="Genomic_DNA"/>
</dbReference>
<reference evidence="2 3" key="1">
    <citation type="submission" date="2019-08" db="EMBL/GenBank/DDBJ databases">
        <title>Genome of Luteibaculum oceani JCM 18817.</title>
        <authorList>
            <person name="Bowman J.P."/>
        </authorList>
    </citation>
    <scope>NUCLEOTIDE SEQUENCE [LARGE SCALE GENOMIC DNA]</scope>
    <source>
        <strain evidence="2 3">JCM 18817</strain>
    </source>
</reference>
<feature type="signal peptide" evidence="1">
    <location>
        <begin position="1"/>
        <end position="26"/>
    </location>
</feature>
<protein>
    <submittedName>
        <fullName evidence="2">DUF2279 domain-containing protein</fullName>
    </submittedName>
</protein>